<dbReference type="PANTHER" id="PTHR30489">
    <property type="entry name" value="LIPOPROTEIN-RELEASING SYSTEM TRANSMEMBRANE PROTEIN LOLE"/>
    <property type="match status" value="1"/>
</dbReference>
<accession>A0A7X6I629</accession>
<dbReference type="Proteomes" id="UP000521868">
    <property type="component" value="Unassembled WGS sequence"/>
</dbReference>
<sequence>MKALDRKVWRDLRLLWSQAITIALVVASGIGGFVGCLSAVDSLALARDGFYERGQFADVFAVVKRAPDALARRLAEIDGVLVVQTTVEAGARITMPRSPDPVIGQLIGMDLRHGRSLNRVALRSGRLPAAGSRPGGELEAVVSEGFAQAHGLANDAAVTALVNGKQRQLRITGRALSPEYIFAGLWGMPDLRAFGVFWVDQEELAAAMDMRGAWNRVALKLAPRASVQATSEEATRLLAAFGGLPAHGRAEQVSHAMLDNEIREQQVIGTVLPAIFLAVAAFLLHVVAARLVATQREQVAALKALGYPNRTIAWHYLKLMAPMVGGGYLLGLALGDWMAHGLMGLYDDVFRFPVFEHRLAPSLVAMALGVVAVTGVLGTLTAIAATVRLQPAEAMRPPAPGHYRRSLLERLPRLRTGPAVRMILRNVERRPLRAAVTVGGIAASVAIVIIGTFFRDAIEVIVDANFNVGMRSDIALWAVEPVDAGAARLLARLPGVLQVEAGRRVSVRFVHGQYSESGFILGHAAPPELQRVVDVDRRPVPIPRDGLLMSDRLADKLRLRVGDLVTVEVREGRRLVREVVVERTVRDMMGLNAYMDRRSLNRLLREGDVATEFTLRAPGAAAHTVLQATQAMPRVAGAFSKATMLRNMEEVTARNILIISSILTAFAAVIAVGVVYNNARIALAERAWELASLRVLGFTRAEVSVLLLGELALGIAVAIPLGMVLGWALTHGLVELMRSDQFFFPVVIRPRTYALAALCVVAAGAASAMVVRRRIDRLDMVAALKTRE</sequence>
<proteinExistence type="inferred from homology"/>
<dbReference type="RefSeq" id="WP_168106790.1">
    <property type="nucleotide sequence ID" value="NZ_VTOX01000002.1"/>
</dbReference>
<evidence type="ECO:0000256" key="7">
    <source>
        <dbReference type="SAM" id="Phobius"/>
    </source>
</evidence>
<feature type="transmembrane region" description="Helical" evidence="7">
    <location>
        <begin position="12"/>
        <end position="34"/>
    </location>
</feature>
<comment type="caution">
    <text evidence="9">The sequence shown here is derived from an EMBL/GenBank/DDBJ whole genome shotgun (WGS) entry which is preliminary data.</text>
</comment>
<protein>
    <submittedName>
        <fullName evidence="9">ABC transporter permease</fullName>
    </submittedName>
</protein>
<dbReference type="InterPro" id="IPR051447">
    <property type="entry name" value="Lipoprotein-release_system"/>
</dbReference>
<dbReference type="Pfam" id="PF02687">
    <property type="entry name" value="FtsX"/>
    <property type="match status" value="2"/>
</dbReference>
<feature type="transmembrane region" description="Helical" evidence="7">
    <location>
        <begin position="656"/>
        <end position="676"/>
    </location>
</feature>
<evidence type="ECO:0000259" key="8">
    <source>
        <dbReference type="Pfam" id="PF02687"/>
    </source>
</evidence>
<organism evidence="9 10">
    <name type="scientific">Ramlibacter lithotrophicus</name>
    <dbReference type="NCBI Taxonomy" id="2606681"/>
    <lineage>
        <taxon>Bacteria</taxon>
        <taxon>Pseudomonadati</taxon>
        <taxon>Pseudomonadota</taxon>
        <taxon>Betaproteobacteria</taxon>
        <taxon>Burkholderiales</taxon>
        <taxon>Comamonadaceae</taxon>
        <taxon>Ramlibacter</taxon>
    </lineage>
</organism>
<evidence type="ECO:0000256" key="4">
    <source>
        <dbReference type="ARBA" id="ARBA00022692"/>
    </source>
</evidence>
<evidence type="ECO:0000256" key="6">
    <source>
        <dbReference type="ARBA" id="ARBA00023136"/>
    </source>
</evidence>
<feature type="transmembrane region" description="Helical" evidence="7">
    <location>
        <begin position="359"/>
        <end position="387"/>
    </location>
</feature>
<keyword evidence="4 7" id="KW-0812">Transmembrane</keyword>
<dbReference type="PANTHER" id="PTHR30489:SF0">
    <property type="entry name" value="LIPOPROTEIN-RELEASING SYSTEM TRANSMEMBRANE PROTEIN LOLE"/>
    <property type="match status" value="1"/>
</dbReference>
<evidence type="ECO:0000256" key="2">
    <source>
        <dbReference type="ARBA" id="ARBA00005236"/>
    </source>
</evidence>
<name>A0A7X6I629_9BURK</name>
<reference evidence="9 10" key="1">
    <citation type="journal article" date="2020" name="Nature">
        <title>Bacterial chemolithoautotrophy via manganese oxidation.</title>
        <authorList>
            <person name="Yu H."/>
            <person name="Leadbetter J.R."/>
        </authorList>
    </citation>
    <scope>NUCLEOTIDE SEQUENCE [LARGE SCALE GENOMIC DNA]</scope>
    <source>
        <strain evidence="9 10">RBP-1</strain>
    </source>
</reference>
<dbReference type="InterPro" id="IPR003838">
    <property type="entry name" value="ABC3_permease_C"/>
</dbReference>
<keyword evidence="10" id="KW-1185">Reference proteome</keyword>
<evidence type="ECO:0000256" key="5">
    <source>
        <dbReference type="ARBA" id="ARBA00022989"/>
    </source>
</evidence>
<dbReference type="AlphaFoldDB" id="A0A7X6I629"/>
<feature type="domain" description="ABC3 transporter permease C-terminal" evidence="8">
    <location>
        <begin position="271"/>
        <end position="390"/>
    </location>
</feature>
<evidence type="ECO:0000256" key="1">
    <source>
        <dbReference type="ARBA" id="ARBA00004651"/>
    </source>
</evidence>
<evidence type="ECO:0000313" key="9">
    <source>
        <dbReference type="EMBL" id="NKE65694.1"/>
    </source>
</evidence>
<feature type="transmembrane region" description="Helical" evidence="7">
    <location>
        <begin position="271"/>
        <end position="293"/>
    </location>
</feature>
<comment type="similarity">
    <text evidence="2">Belongs to the ABC-4 integral membrane protein family. LolC/E subfamily.</text>
</comment>
<comment type="subcellular location">
    <subcellularLocation>
        <location evidence="1">Cell membrane</location>
        <topology evidence="1">Multi-pass membrane protein</topology>
    </subcellularLocation>
</comment>
<keyword evidence="6 7" id="KW-0472">Membrane</keyword>
<feature type="domain" description="ABC3 transporter permease C-terminal" evidence="8">
    <location>
        <begin position="662"/>
        <end position="775"/>
    </location>
</feature>
<keyword evidence="5 7" id="KW-1133">Transmembrane helix</keyword>
<feature type="transmembrane region" description="Helical" evidence="7">
    <location>
        <begin position="319"/>
        <end position="339"/>
    </location>
</feature>
<keyword evidence="3" id="KW-1003">Cell membrane</keyword>
<gene>
    <name evidence="9" type="ORF">RAMLITH_07650</name>
</gene>
<feature type="transmembrane region" description="Helical" evidence="7">
    <location>
        <begin position="752"/>
        <end position="771"/>
    </location>
</feature>
<feature type="transmembrane region" description="Helical" evidence="7">
    <location>
        <begin position="432"/>
        <end position="454"/>
    </location>
</feature>
<feature type="transmembrane region" description="Helical" evidence="7">
    <location>
        <begin position="703"/>
        <end position="729"/>
    </location>
</feature>
<dbReference type="GO" id="GO:0098797">
    <property type="term" value="C:plasma membrane protein complex"/>
    <property type="evidence" value="ECO:0007669"/>
    <property type="project" value="TreeGrafter"/>
</dbReference>
<evidence type="ECO:0000256" key="3">
    <source>
        <dbReference type="ARBA" id="ARBA00022475"/>
    </source>
</evidence>
<dbReference type="GO" id="GO:0044874">
    <property type="term" value="P:lipoprotein localization to outer membrane"/>
    <property type="evidence" value="ECO:0007669"/>
    <property type="project" value="TreeGrafter"/>
</dbReference>
<evidence type="ECO:0000313" key="10">
    <source>
        <dbReference type="Proteomes" id="UP000521868"/>
    </source>
</evidence>
<dbReference type="EMBL" id="VTOX01000002">
    <property type="protein sequence ID" value="NKE65694.1"/>
    <property type="molecule type" value="Genomic_DNA"/>
</dbReference>